<keyword evidence="4 6" id="KW-1133">Transmembrane helix</keyword>
<keyword evidence="9" id="KW-1185">Reference proteome</keyword>
<keyword evidence="5 6" id="KW-0472">Membrane</keyword>
<dbReference type="InterPro" id="IPR038662">
    <property type="entry name" value="ATP_synth_F0_csu_sf"/>
</dbReference>
<dbReference type="KEGG" id="ncv:NCAV_0069"/>
<evidence type="ECO:0000313" key="9">
    <source>
        <dbReference type="Proteomes" id="UP000236248"/>
    </source>
</evidence>
<evidence type="ECO:0000256" key="4">
    <source>
        <dbReference type="ARBA" id="ARBA00022989"/>
    </source>
</evidence>
<dbReference type="GO" id="GO:0015078">
    <property type="term" value="F:proton transmembrane transporter activity"/>
    <property type="evidence" value="ECO:0007669"/>
    <property type="project" value="InterPro"/>
</dbReference>
<dbReference type="InterPro" id="IPR002379">
    <property type="entry name" value="ATPase_proteolipid_c-like_dom"/>
</dbReference>
<evidence type="ECO:0000256" key="6">
    <source>
        <dbReference type="SAM" id="Phobius"/>
    </source>
</evidence>
<dbReference type="Pfam" id="PF00137">
    <property type="entry name" value="ATP-synt_C"/>
    <property type="match status" value="1"/>
</dbReference>
<dbReference type="GO" id="GO:0033177">
    <property type="term" value="C:proton-transporting two-sector ATPase complex, proton-transporting domain"/>
    <property type="evidence" value="ECO:0007669"/>
    <property type="project" value="InterPro"/>
</dbReference>
<evidence type="ECO:0000313" key="8">
    <source>
        <dbReference type="EMBL" id="SPC33269.1"/>
    </source>
</evidence>
<dbReference type="PRINTS" id="PR00124">
    <property type="entry name" value="ATPASEC"/>
</dbReference>
<evidence type="ECO:0000259" key="7">
    <source>
        <dbReference type="Pfam" id="PF00137"/>
    </source>
</evidence>
<dbReference type="CDD" id="cd18120">
    <property type="entry name" value="ATP-synt_Vo_Ao_c"/>
    <property type="match status" value="1"/>
</dbReference>
<reference evidence="9" key="1">
    <citation type="submission" date="2018-01" db="EMBL/GenBank/DDBJ databases">
        <authorList>
            <person name="Kerou L M."/>
        </authorList>
    </citation>
    <scope>NUCLEOTIDE SEQUENCE [LARGE SCALE GENOMIC DNA]</scope>
    <source>
        <strain evidence="9">SCU2</strain>
    </source>
</reference>
<dbReference type="InterPro" id="IPR035921">
    <property type="entry name" value="F/V-ATP_Csub_sf"/>
</dbReference>
<feature type="transmembrane region" description="Helical" evidence="6">
    <location>
        <begin position="83"/>
        <end position="105"/>
    </location>
</feature>
<keyword evidence="3 6" id="KW-0812">Transmembrane</keyword>
<accession>A0A2K5ANT5</accession>
<comment type="subcellular location">
    <subcellularLocation>
        <location evidence="1">Membrane</location>
        <topology evidence="1">Multi-pass membrane protein</topology>
    </subcellularLocation>
</comment>
<evidence type="ECO:0000256" key="3">
    <source>
        <dbReference type="ARBA" id="ARBA00022692"/>
    </source>
</evidence>
<dbReference type="AlphaFoldDB" id="A0A2K5ANT5"/>
<dbReference type="Gene3D" id="1.20.20.10">
    <property type="entry name" value="F1F0 ATP synthase subunit C"/>
    <property type="match status" value="1"/>
</dbReference>
<sequence>MSYRSLALVIGAVAMAITMMLTVAAGSAFAQEEQVAKTVVGEQMLGAAIAFGLAALGAGLGLGYVGAAALAAISENPKIQSRVFIFIGMVESIAIYGLVVVFIILGQ</sequence>
<dbReference type="SUPFAM" id="SSF81333">
    <property type="entry name" value="F1F0 ATP synthase subunit C"/>
    <property type="match status" value="1"/>
</dbReference>
<name>A0A2K5ANT5_9ARCH</name>
<dbReference type="EMBL" id="LT981265">
    <property type="protein sequence ID" value="SPC33269.1"/>
    <property type="molecule type" value="Genomic_DNA"/>
</dbReference>
<dbReference type="HAMAP" id="MF_01396">
    <property type="entry name" value="ATP_synth_c_bact"/>
    <property type="match status" value="1"/>
</dbReference>
<dbReference type="Proteomes" id="UP000236248">
    <property type="component" value="Chromosome NCAV"/>
</dbReference>
<dbReference type="GO" id="GO:0015986">
    <property type="term" value="P:proton motive force-driven ATP synthesis"/>
    <property type="evidence" value="ECO:0007669"/>
    <property type="project" value="InterPro"/>
</dbReference>
<feature type="transmembrane region" description="Helical" evidence="6">
    <location>
        <begin position="46"/>
        <end position="71"/>
    </location>
</feature>
<proteinExistence type="inferred from homology"/>
<comment type="similarity">
    <text evidence="2">Belongs to the ATPase C chain family.</text>
</comment>
<gene>
    <name evidence="8" type="ORF">NCAV_0069</name>
</gene>
<dbReference type="GO" id="GO:0045259">
    <property type="term" value="C:proton-transporting ATP synthase complex"/>
    <property type="evidence" value="ECO:0007669"/>
    <property type="project" value="InterPro"/>
</dbReference>
<protein>
    <submittedName>
        <fullName evidence="8">ATPase</fullName>
    </submittedName>
</protein>
<feature type="domain" description="V-ATPase proteolipid subunit C-like" evidence="7">
    <location>
        <begin position="45"/>
        <end position="104"/>
    </location>
</feature>
<evidence type="ECO:0000256" key="2">
    <source>
        <dbReference type="ARBA" id="ARBA00006704"/>
    </source>
</evidence>
<dbReference type="InterPro" id="IPR000454">
    <property type="entry name" value="ATP_synth_F0_csu"/>
</dbReference>
<evidence type="ECO:0000256" key="5">
    <source>
        <dbReference type="ARBA" id="ARBA00023136"/>
    </source>
</evidence>
<evidence type="ECO:0000256" key="1">
    <source>
        <dbReference type="ARBA" id="ARBA00004141"/>
    </source>
</evidence>
<organism evidence="8 9">
    <name type="scientific">Candidatus Nitrosocaldus cavascurensis</name>
    <dbReference type="NCBI Taxonomy" id="2058097"/>
    <lineage>
        <taxon>Archaea</taxon>
        <taxon>Nitrososphaerota</taxon>
        <taxon>Nitrososphaeria</taxon>
        <taxon>Candidatus Nitrosocaldales</taxon>
        <taxon>Candidatus Nitrosocaldaceae</taxon>
        <taxon>Candidatus Nitrosocaldus</taxon>
    </lineage>
</organism>